<proteinExistence type="predicted"/>
<evidence type="ECO:0000256" key="1">
    <source>
        <dbReference type="ARBA" id="ARBA00022676"/>
    </source>
</evidence>
<evidence type="ECO:0000259" key="4">
    <source>
        <dbReference type="Pfam" id="PF00534"/>
    </source>
</evidence>
<evidence type="ECO:0000259" key="5">
    <source>
        <dbReference type="Pfam" id="PF13439"/>
    </source>
</evidence>
<reference evidence="6" key="1">
    <citation type="submission" date="2021-01" db="EMBL/GenBank/DDBJ databases">
        <title>Whole genome shotgun sequence of Actinoplanes rishiriensis NBRC 108556.</title>
        <authorList>
            <person name="Komaki H."/>
            <person name="Tamura T."/>
        </authorList>
    </citation>
    <scope>NUCLEOTIDE SEQUENCE</scope>
    <source>
        <strain evidence="6">NBRC 108556</strain>
    </source>
</reference>
<comment type="caution">
    <text evidence="6">The sequence shown here is derived from an EMBL/GenBank/DDBJ whole genome shotgun (WGS) entry which is preliminary data.</text>
</comment>
<dbReference type="Proteomes" id="UP000636960">
    <property type="component" value="Unassembled WGS sequence"/>
</dbReference>
<evidence type="ECO:0000313" key="6">
    <source>
        <dbReference type="EMBL" id="GIE94367.1"/>
    </source>
</evidence>
<dbReference type="AlphaFoldDB" id="A0A919JVU1"/>
<dbReference type="InterPro" id="IPR050194">
    <property type="entry name" value="Glycosyltransferase_grp1"/>
</dbReference>
<keyword evidence="7" id="KW-1185">Reference proteome</keyword>
<dbReference type="Pfam" id="PF13439">
    <property type="entry name" value="Glyco_transf_4"/>
    <property type="match status" value="1"/>
</dbReference>
<organism evidence="6 7">
    <name type="scientific">Paractinoplanes rishiriensis</name>
    <dbReference type="NCBI Taxonomy" id="1050105"/>
    <lineage>
        <taxon>Bacteria</taxon>
        <taxon>Bacillati</taxon>
        <taxon>Actinomycetota</taxon>
        <taxon>Actinomycetes</taxon>
        <taxon>Micromonosporales</taxon>
        <taxon>Micromonosporaceae</taxon>
        <taxon>Paractinoplanes</taxon>
    </lineage>
</organism>
<dbReference type="Pfam" id="PF00534">
    <property type="entry name" value="Glycos_transf_1"/>
    <property type="match status" value="1"/>
</dbReference>
<dbReference type="SUPFAM" id="SSF53756">
    <property type="entry name" value="UDP-Glycosyltransferase/glycogen phosphorylase"/>
    <property type="match status" value="1"/>
</dbReference>
<gene>
    <name evidence="6" type="ORF">Ari01nite_18320</name>
</gene>
<dbReference type="Gene3D" id="3.40.50.2000">
    <property type="entry name" value="Glycogen Phosphorylase B"/>
    <property type="match status" value="2"/>
</dbReference>
<evidence type="ECO:0000256" key="2">
    <source>
        <dbReference type="ARBA" id="ARBA00022679"/>
    </source>
</evidence>
<dbReference type="InterPro" id="IPR028098">
    <property type="entry name" value="Glyco_trans_4-like_N"/>
</dbReference>
<dbReference type="CDD" id="cd03801">
    <property type="entry name" value="GT4_PimA-like"/>
    <property type="match status" value="1"/>
</dbReference>
<keyword evidence="2 6" id="KW-0808">Transferase</keyword>
<sequence>MPHILFLNWRDTANPEGGGSEVYTERVAAELVAHGHRVTLLCATHGNAPAEQLLPSGVHVVRRGGRHTVYLRAALAYLAGTLHLGPLTGRRPDLIIDVCNGVPFLSPLYARCPTVVIVHHVHREQWPVVFPDWRGRVGWWLESWLAPRVYRRCRYVTVSSATHDELVRLGVAPARIDLIHNGLTPVDAPTVARTAYPCLVVLGRLVPHKRVELALAALAALPEARLIVAGRGWWEPRLRERAAELGVAARTEFAGYVTEARKHEILASGWVALVPSVKEGWGLTIMEAGARGTPAVAFRSAGGVRDAVRDGVTGVLADDVDDFVEQTRRLLTDGAARRRMGAAAMAYAASFTWPNAGRKLAALVTEVLAGRPSVAPHPDRSGAATRPGSQ</sequence>
<dbReference type="PANTHER" id="PTHR45947:SF3">
    <property type="entry name" value="SULFOQUINOVOSYL TRANSFERASE SQD2"/>
    <property type="match status" value="1"/>
</dbReference>
<evidence type="ECO:0000256" key="3">
    <source>
        <dbReference type="SAM" id="MobiDB-lite"/>
    </source>
</evidence>
<dbReference type="InterPro" id="IPR001296">
    <property type="entry name" value="Glyco_trans_1"/>
</dbReference>
<accession>A0A919JVU1</accession>
<dbReference type="GO" id="GO:1901137">
    <property type="term" value="P:carbohydrate derivative biosynthetic process"/>
    <property type="evidence" value="ECO:0007669"/>
    <property type="project" value="UniProtKB-ARBA"/>
</dbReference>
<feature type="domain" description="Glycosyltransferase subfamily 4-like N-terminal" evidence="5">
    <location>
        <begin position="18"/>
        <end position="183"/>
    </location>
</feature>
<dbReference type="EMBL" id="BOMV01000012">
    <property type="protein sequence ID" value="GIE94367.1"/>
    <property type="molecule type" value="Genomic_DNA"/>
</dbReference>
<feature type="domain" description="Glycosyl transferase family 1" evidence="4">
    <location>
        <begin position="195"/>
        <end position="344"/>
    </location>
</feature>
<feature type="region of interest" description="Disordered" evidence="3">
    <location>
        <begin position="371"/>
        <end position="390"/>
    </location>
</feature>
<protein>
    <submittedName>
        <fullName evidence="6">Glycosyl transferase</fullName>
    </submittedName>
</protein>
<evidence type="ECO:0000313" key="7">
    <source>
        <dbReference type="Proteomes" id="UP000636960"/>
    </source>
</evidence>
<name>A0A919JVU1_9ACTN</name>
<dbReference type="RefSeq" id="WP_239162598.1">
    <property type="nucleotide sequence ID" value="NZ_BOMV01000012.1"/>
</dbReference>
<keyword evidence="1" id="KW-0328">Glycosyltransferase</keyword>
<dbReference type="PANTHER" id="PTHR45947">
    <property type="entry name" value="SULFOQUINOVOSYL TRANSFERASE SQD2"/>
    <property type="match status" value="1"/>
</dbReference>
<dbReference type="GO" id="GO:0016758">
    <property type="term" value="F:hexosyltransferase activity"/>
    <property type="evidence" value="ECO:0007669"/>
    <property type="project" value="TreeGrafter"/>
</dbReference>